<dbReference type="KEGG" id="str:Sterm_0792"/>
<dbReference type="RefSeq" id="WP_012860260.1">
    <property type="nucleotide sequence ID" value="NC_013517.1"/>
</dbReference>
<dbReference type="Proteomes" id="UP000000845">
    <property type="component" value="Chromosome"/>
</dbReference>
<protein>
    <submittedName>
        <fullName evidence="2">Uncharacterized protein</fullName>
    </submittedName>
</protein>
<dbReference type="HOGENOM" id="CLU_128215_0_0_0"/>
<keyword evidence="1" id="KW-0812">Transmembrane</keyword>
<reference evidence="2 3" key="2">
    <citation type="journal article" date="2010" name="Stand. Genomic Sci.">
        <title>Complete genome sequence of Sebaldella termitidis type strain (NCTC 11300).</title>
        <authorList>
            <person name="Harmon-Smith M."/>
            <person name="Celia L."/>
            <person name="Chertkov O."/>
            <person name="Lapidus A."/>
            <person name="Copeland A."/>
            <person name="Glavina Del Rio T."/>
            <person name="Nolan M."/>
            <person name="Lucas S."/>
            <person name="Tice H."/>
            <person name="Cheng J.F."/>
            <person name="Han C."/>
            <person name="Detter J.C."/>
            <person name="Bruce D."/>
            <person name="Goodwin L."/>
            <person name="Pitluck S."/>
            <person name="Pati A."/>
            <person name="Liolios K."/>
            <person name="Ivanova N."/>
            <person name="Mavromatis K."/>
            <person name="Mikhailova N."/>
            <person name="Chen A."/>
            <person name="Palaniappan K."/>
            <person name="Land M."/>
            <person name="Hauser L."/>
            <person name="Chang Y.J."/>
            <person name="Jeffries C.D."/>
            <person name="Brettin T."/>
            <person name="Goker M."/>
            <person name="Beck B."/>
            <person name="Bristow J."/>
            <person name="Eisen J.A."/>
            <person name="Markowitz V."/>
            <person name="Hugenholtz P."/>
            <person name="Kyrpides N.C."/>
            <person name="Klenk H.P."/>
            <person name="Chen F."/>
        </authorList>
    </citation>
    <scope>NUCLEOTIDE SEQUENCE [LARGE SCALE GENOMIC DNA]</scope>
    <source>
        <strain evidence="3">ATCC 33386 / NCTC 11300</strain>
    </source>
</reference>
<name>D1AQX6_SEBTE</name>
<feature type="transmembrane region" description="Helical" evidence="1">
    <location>
        <begin position="12"/>
        <end position="32"/>
    </location>
</feature>
<organism evidence="2 3">
    <name type="scientific">Sebaldella termitidis (strain ATCC 33386 / NCTC 11300)</name>
    <dbReference type="NCBI Taxonomy" id="526218"/>
    <lineage>
        <taxon>Bacteria</taxon>
        <taxon>Fusobacteriati</taxon>
        <taxon>Fusobacteriota</taxon>
        <taxon>Fusobacteriia</taxon>
        <taxon>Fusobacteriales</taxon>
        <taxon>Leptotrichiaceae</taxon>
        <taxon>Sebaldella</taxon>
    </lineage>
</organism>
<reference evidence="3" key="1">
    <citation type="submission" date="2009-09" db="EMBL/GenBank/DDBJ databases">
        <title>The complete chromosome of Sebaldella termitidis ATCC 33386.</title>
        <authorList>
            <consortium name="US DOE Joint Genome Institute (JGI-PGF)"/>
            <person name="Lucas S."/>
            <person name="Copeland A."/>
            <person name="Lapidus A."/>
            <person name="Glavina del Rio T."/>
            <person name="Dalin E."/>
            <person name="Tice H."/>
            <person name="Bruce D."/>
            <person name="Goodwin L."/>
            <person name="Pitluck S."/>
            <person name="Kyrpides N."/>
            <person name="Mavromatis K."/>
            <person name="Ivanova N."/>
            <person name="Mikhailova N."/>
            <person name="Sims D."/>
            <person name="Meincke L."/>
            <person name="Brettin T."/>
            <person name="Detter J.C."/>
            <person name="Han C."/>
            <person name="Larimer F."/>
            <person name="Land M."/>
            <person name="Hauser L."/>
            <person name="Markowitz V."/>
            <person name="Cheng J.F."/>
            <person name="Hugenholtz P."/>
            <person name="Woyke T."/>
            <person name="Wu D."/>
            <person name="Eisen J.A."/>
        </authorList>
    </citation>
    <scope>NUCLEOTIDE SEQUENCE [LARGE SCALE GENOMIC DNA]</scope>
    <source>
        <strain evidence="3">ATCC 33386 / NCTC 11300</strain>
    </source>
</reference>
<dbReference type="EMBL" id="CP001739">
    <property type="protein sequence ID" value="ACZ07664.1"/>
    <property type="molecule type" value="Genomic_DNA"/>
</dbReference>
<gene>
    <name evidence="2" type="ordered locus">Sterm_0792</name>
</gene>
<keyword evidence="1" id="KW-0472">Membrane</keyword>
<dbReference type="AlphaFoldDB" id="D1AQX6"/>
<keyword evidence="1" id="KW-1133">Transmembrane helix</keyword>
<sequence length="180" mass="19676">MKLKKNILVSGFFYLFLFVTNIGIAGSILGTYEQVTVSKPKAVKISANNVKIVKDTKETKKIWVKNFLSDDIYAVRHTSNEDTEIYVIPEQNTKQYSVKSGCIVYSEDRIILSIDNKNDCRGINSEDYKVVKIGSGGIKAGDVSISPSGVSTSGVKVGKDGVKVSGEVLKGIQYIGEKID</sequence>
<evidence type="ECO:0000313" key="2">
    <source>
        <dbReference type="EMBL" id="ACZ07664.1"/>
    </source>
</evidence>
<dbReference type="eggNOG" id="ENOG5032WS2">
    <property type="taxonomic scope" value="Bacteria"/>
</dbReference>
<keyword evidence="3" id="KW-1185">Reference proteome</keyword>
<evidence type="ECO:0000256" key="1">
    <source>
        <dbReference type="SAM" id="Phobius"/>
    </source>
</evidence>
<accession>D1AQX6</accession>
<proteinExistence type="predicted"/>
<evidence type="ECO:0000313" key="3">
    <source>
        <dbReference type="Proteomes" id="UP000000845"/>
    </source>
</evidence>